<dbReference type="GO" id="GO:0016877">
    <property type="term" value="F:ligase activity, forming carbon-sulfur bonds"/>
    <property type="evidence" value="ECO:0007669"/>
    <property type="project" value="UniProtKB-ARBA"/>
</dbReference>
<gene>
    <name evidence="3" type="ORF">DW2_16976</name>
</gene>
<dbReference type="PROSITE" id="PS00455">
    <property type="entry name" value="AMP_BINDING"/>
    <property type="match status" value="1"/>
</dbReference>
<dbReference type="Gene3D" id="3.40.50.12780">
    <property type="entry name" value="N-terminal domain of ligase-like"/>
    <property type="match status" value="1"/>
</dbReference>
<dbReference type="Pfam" id="PF13193">
    <property type="entry name" value="AMP-binding_C"/>
    <property type="match status" value="1"/>
</dbReference>
<feature type="domain" description="AMP-binding enzyme C-terminal" evidence="2">
    <location>
        <begin position="447"/>
        <end position="522"/>
    </location>
</feature>
<dbReference type="Pfam" id="PF00501">
    <property type="entry name" value="AMP-binding"/>
    <property type="match status" value="1"/>
</dbReference>
<dbReference type="InterPro" id="IPR042099">
    <property type="entry name" value="ANL_N_sf"/>
</dbReference>
<dbReference type="AlphaFoldDB" id="A0A085TSL5"/>
<dbReference type="InterPro" id="IPR000873">
    <property type="entry name" value="AMP-dep_synth/lig_dom"/>
</dbReference>
<reference evidence="4" key="1">
    <citation type="submission" date="2013-04" db="EMBL/GenBank/DDBJ databases">
        <title>Thioclava sp. 13D2W-2 Genome Sequencing.</title>
        <authorList>
            <person name="Lai Q."/>
            <person name="Li G."/>
            <person name="Shao Z."/>
        </authorList>
    </citation>
    <scope>NUCLEOTIDE SEQUENCE [LARGE SCALE GENOMIC DNA]</scope>
    <source>
        <strain evidence="4">13D2W-2</strain>
    </source>
</reference>
<dbReference type="PANTHER" id="PTHR43767:SF11">
    <property type="entry name" value="MEDIUM-CHAIN-FATTY-ACID--COA LIGASE"/>
    <property type="match status" value="1"/>
</dbReference>
<organism evidence="3 4">
    <name type="scientific">Thioclava atlantica</name>
    <dbReference type="NCBI Taxonomy" id="1317124"/>
    <lineage>
        <taxon>Bacteria</taxon>
        <taxon>Pseudomonadati</taxon>
        <taxon>Pseudomonadota</taxon>
        <taxon>Alphaproteobacteria</taxon>
        <taxon>Rhodobacterales</taxon>
        <taxon>Paracoccaceae</taxon>
        <taxon>Thioclava</taxon>
    </lineage>
</organism>
<comment type="caution">
    <text evidence="3">The sequence shown here is derived from an EMBL/GenBank/DDBJ whole genome shotgun (WGS) entry which is preliminary data.</text>
</comment>
<keyword evidence="3" id="KW-0436">Ligase</keyword>
<reference evidence="3 4" key="2">
    <citation type="journal article" date="2015" name="Antonie Van Leeuwenhoek">
        <title>Thioclava indica sp. nov., isolated from surface seawater of the Indian Ocean.</title>
        <authorList>
            <person name="Liu Y."/>
            <person name="Lai Q."/>
            <person name="Du J."/>
            <person name="Xu H."/>
            <person name="Jiang L."/>
            <person name="Shao Z."/>
        </authorList>
    </citation>
    <scope>NUCLEOTIDE SEQUENCE [LARGE SCALE GENOMIC DNA]</scope>
    <source>
        <strain evidence="3 4">13D2W-2</strain>
    </source>
</reference>
<protein>
    <submittedName>
        <fullName evidence="3">AMP-dependent synthetase and ligase</fullName>
    </submittedName>
</protein>
<dbReference type="CDD" id="cd12119">
    <property type="entry name" value="ttLC_FACS_AlkK_like"/>
    <property type="match status" value="1"/>
</dbReference>
<dbReference type="EMBL" id="AQRC01000016">
    <property type="protein sequence ID" value="KFE33712.1"/>
    <property type="molecule type" value="Genomic_DNA"/>
</dbReference>
<dbReference type="Proteomes" id="UP000028607">
    <property type="component" value="Unassembled WGS sequence"/>
</dbReference>
<dbReference type="SUPFAM" id="SSF56801">
    <property type="entry name" value="Acetyl-CoA synthetase-like"/>
    <property type="match status" value="1"/>
</dbReference>
<feature type="domain" description="AMP-dependent synthetase/ligase" evidence="1">
    <location>
        <begin position="17"/>
        <end position="399"/>
    </location>
</feature>
<keyword evidence="4" id="KW-1185">Reference proteome</keyword>
<dbReference type="InterPro" id="IPR025110">
    <property type="entry name" value="AMP-bd_C"/>
</dbReference>
<dbReference type="NCBIfam" id="NF004837">
    <property type="entry name" value="PRK06187.1"/>
    <property type="match status" value="1"/>
</dbReference>
<evidence type="ECO:0000313" key="4">
    <source>
        <dbReference type="Proteomes" id="UP000028607"/>
    </source>
</evidence>
<dbReference type="STRING" id="1317124.DW2_16976"/>
<dbReference type="InterPro" id="IPR020845">
    <property type="entry name" value="AMP-binding_CS"/>
</dbReference>
<proteinExistence type="predicted"/>
<evidence type="ECO:0000313" key="3">
    <source>
        <dbReference type="EMBL" id="KFE33712.1"/>
    </source>
</evidence>
<dbReference type="PATRIC" id="fig|1317124.6.peg.3421"/>
<dbReference type="InterPro" id="IPR050237">
    <property type="entry name" value="ATP-dep_AMP-bd_enzyme"/>
</dbReference>
<dbReference type="RefSeq" id="WP_038148349.1">
    <property type="nucleotide sequence ID" value="NZ_AQRC01000016.1"/>
</dbReference>
<evidence type="ECO:0000259" key="1">
    <source>
        <dbReference type="Pfam" id="PF00501"/>
    </source>
</evidence>
<dbReference type="PANTHER" id="PTHR43767">
    <property type="entry name" value="LONG-CHAIN-FATTY-ACID--COA LIGASE"/>
    <property type="match status" value="1"/>
</dbReference>
<name>A0A085TSL5_9RHOB</name>
<dbReference type="Gene3D" id="3.30.300.30">
    <property type="match status" value="1"/>
</dbReference>
<accession>A0A085TSL5</accession>
<dbReference type="InterPro" id="IPR045851">
    <property type="entry name" value="AMP-bd_C_sf"/>
</dbReference>
<dbReference type="eggNOG" id="COG0318">
    <property type="taxonomic scope" value="Bacteria"/>
</dbReference>
<sequence length="540" mass="58197">MTSMMHMPLLISALADHAARHHGDAEIVSVETTGGIERADWATVVSNARALASALEMRGVTRGDRCATIAWNNRRHLEIYFGVSGAGFVCHTINPRLAPEQLAYIVNDAKDRVLFFDRTFLPLVAAIRDKLATVRDFVLMGPRDDAVAAQFDGLLFYDELIEGGDADYAWPELEETAPSSLCYTSGTTGQPKGVLYTHRSTVLHSMGGNQPDGLALSAVDTVLPVVPMFHVNAWGVPYIAAMVGSKLVLPGPNLDGESLARLIDAEAVSIALGVPTIWMGLLAGLEATGSKAESLKRTVVGGSALPPSMIAEFRDKYGVELIHAWGMTETSPLGTVNQLLQKHQALGVEAQEELRLGQGRPPFGVDLRLVDAEGHVLGADGRTQGELQIRGHWIVDTYFGEEKSALTVDGWFDTGDIATLDPNGYMVIRDRSKDIIKSGGEWISTVELENIAIAHPGVANAAAIAAKHDKWGERPVLVVQRAIRSEMSGAEILASYAGKVPSWQVPDKVIFVETLPLGSTGKVVKAKLRDEYGDVLLGKR</sequence>
<evidence type="ECO:0000259" key="2">
    <source>
        <dbReference type="Pfam" id="PF13193"/>
    </source>
</evidence>